<dbReference type="Proteomes" id="UP001500668">
    <property type="component" value="Unassembled WGS sequence"/>
</dbReference>
<dbReference type="EMBL" id="BAAACA010000016">
    <property type="protein sequence ID" value="GAA0601394.1"/>
    <property type="molecule type" value="Genomic_DNA"/>
</dbReference>
<feature type="transmembrane region" description="Helical" evidence="2">
    <location>
        <begin position="297"/>
        <end position="316"/>
    </location>
</feature>
<feature type="transmembrane region" description="Helical" evidence="2">
    <location>
        <begin position="328"/>
        <end position="345"/>
    </location>
</feature>
<protein>
    <submittedName>
        <fullName evidence="3">MFS transporter</fullName>
    </submittedName>
</protein>
<feature type="transmembrane region" description="Helical" evidence="2">
    <location>
        <begin position="187"/>
        <end position="220"/>
    </location>
</feature>
<feature type="transmembrane region" description="Helical" evidence="2">
    <location>
        <begin position="240"/>
        <end position="264"/>
    </location>
</feature>
<evidence type="ECO:0000313" key="3">
    <source>
        <dbReference type="EMBL" id="GAA0601394.1"/>
    </source>
</evidence>
<comment type="caution">
    <text evidence="3">The sequence shown here is derived from an EMBL/GenBank/DDBJ whole genome shotgun (WGS) entry which is preliminary data.</text>
</comment>
<keyword evidence="2" id="KW-0472">Membrane</keyword>
<name>A0ABN1G0G6_9ACTN</name>
<keyword evidence="2" id="KW-1133">Transmembrane helix</keyword>
<feature type="transmembrane region" description="Helical" evidence="2">
    <location>
        <begin position="271"/>
        <end position="291"/>
    </location>
</feature>
<feature type="compositionally biased region" description="Low complexity" evidence="1">
    <location>
        <begin position="57"/>
        <end position="66"/>
    </location>
</feature>
<organism evidence="3 4">
    <name type="scientific">Streptomyces crystallinus</name>
    <dbReference type="NCBI Taxonomy" id="68191"/>
    <lineage>
        <taxon>Bacteria</taxon>
        <taxon>Bacillati</taxon>
        <taxon>Actinomycetota</taxon>
        <taxon>Actinomycetes</taxon>
        <taxon>Kitasatosporales</taxon>
        <taxon>Streptomycetaceae</taxon>
        <taxon>Streptomyces</taxon>
    </lineage>
</organism>
<keyword evidence="2" id="KW-0812">Transmembrane</keyword>
<gene>
    <name evidence="3" type="ORF">GCM10010394_33650</name>
</gene>
<feature type="transmembrane region" description="Helical" evidence="2">
    <location>
        <begin position="86"/>
        <end position="105"/>
    </location>
</feature>
<feature type="compositionally biased region" description="Low complexity" evidence="1">
    <location>
        <begin position="30"/>
        <end position="47"/>
    </location>
</feature>
<evidence type="ECO:0000313" key="4">
    <source>
        <dbReference type="Proteomes" id="UP001500668"/>
    </source>
</evidence>
<evidence type="ECO:0000256" key="1">
    <source>
        <dbReference type="SAM" id="MobiDB-lite"/>
    </source>
</evidence>
<reference evidence="3 4" key="1">
    <citation type="journal article" date="2019" name="Int. J. Syst. Evol. Microbiol.">
        <title>The Global Catalogue of Microorganisms (GCM) 10K type strain sequencing project: providing services to taxonomists for standard genome sequencing and annotation.</title>
        <authorList>
            <consortium name="The Broad Institute Genomics Platform"/>
            <consortium name="The Broad Institute Genome Sequencing Center for Infectious Disease"/>
            <person name="Wu L."/>
            <person name="Ma J."/>
        </authorList>
    </citation>
    <scope>NUCLEOTIDE SEQUENCE [LARGE SCALE GENOMIC DNA]</scope>
    <source>
        <strain evidence="3 4">JCM 5067</strain>
    </source>
</reference>
<feature type="transmembrane region" description="Helical" evidence="2">
    <location>
        <begin position="374"/>
        <end position="390"/>
    </location>
</feature>
<feature type="region of interest" description="Disordered" evidence="1">
    <location>
        <begin position="1"/>
        <end position="66"/>
    </location>
</feature>
<feature type="region of interest" description="Disordered" evidence="1">
    <location>
        <begin position="571"/>
        <end position="597"/>
    </location>
</feature>
<accession>A0ABN1G0G6</accession>
<feature type="transmembrane region" description="Helical" evidence="2">
    <location>
        <begin position="153"/>
        <end position="175"/>
    </location>
</feature>
<sequence length="647" mass="69371">MREQNLTGPLDVAPVPDDETVPDTGRDGTPVADADADAVMAPDPAADTVSDEALDDSSPASAPSSVPAPVRNVLARVRDLTVRHPVVAVTAVAAVGHVLWFIFFANSGGDLAAQDAWAEFVGRHPASAYNLAWYGGMHPVSYSVVSPYLMSMLGVRTTMMIAGTVSAGLTTLILVRVRAVRNPLPCAFAALFAFLCNATSGRVTFGLGTMFALGAVAAVFCWPHRWRTERWAKGAVAAPLAGLATASSPVAGLFLGVVAAALFLNRRRPGAYALGLPPVAVVAASALLFPFSGTQPMSIASVSLPFLFAVIILLLVPQEWKTVRTGAAVYGVGVLLTWIIDSQIGSNVTRLAMLFAGVVMLAALPYVAPRTRNWYVLVVAFVGMNVWIGVKAVDDIVSTAPAASWARALAPLVDQLQQVGAERGRVEVVPASSHREASAVAPYVNLARGWNRQADMERNPIFYDDTLDSASYRGWLDRWAVHYVVLPMGPPDSNGAEQEAKLIQKGQPYLKELWRNPDWRLFAVENPTPLADPPATVEHAGEGEWTLKVSAPGRVLVRIPYSPWLKLVDEKGKGVEPPQETPESKRRGHGVPKSYTNPNGCLWKAAEDAAGDEWTELLAPRAGTYRLASPYSLRRGTACPAELRPQR</sequence>
<feature type="transmembrane region" description="Helical" evidence="2">
    <location>
        <begin position="351"/>
        <end position="367"/>
    </location>
</feature>
<keyword evidence="4" id="KW-1185">Reference proteome</keyword>
<proteinExistence type="predicted"/>
<evidence type="ECO:0000256" key="2">
    <source>
        <dbReference type="SAM" id="Phobius"/>
    </source>
</evidence>